<name>A0ABD2IEN9_9BILA</name>
<dbReference type="InterPro" id="IPR017970">
    <property type="entry name" value="Homeobox_CS"/>
</dbReference>
<comment type="caution">
    <text evidence="9">The sequence shown here is derived from an EMBL/GenBank/DDBJ whole genome shotgun (WGS) entry which is preliminary data.</text>
</comment>
<dbReference type="CDD" id="cd00086">
    <property type="entry name" value="homeodomain"/>
    <property type="match status" value="2"/>
</dbReference>
<feature type="DNA-binding region" description="Homeobox" evidence="5">
    <location>
        <begin position="167"/>
        <end position="226"/>
    </location>
</feature>
<dbReference type="Pfam" id="PF16878">
    <property type="entry name" value="SIX1_SD"/>
    <property type="match status" value="2"/>
</dbReference>
<dbReference type="InterPro" id="IPR031701">
    <property type="entry name" value="SIX1_SD"/>
</dbReference>
<dbReference type="Proteomes" id="UP001620626">
    <property type="component" value="Unassembled WGS sequence"/>
</dbReference>
<dbReference type="GO" id="GO:0003677">
    <property type="term" value="F:DNA binding"/>
    <property type="evidence" value="ECO:0007669"/>
    <property type="project" value="UniProtKB-UniRule"/>
</dbReference>
<evidence type="ECO:0000256" key="7">
    <source>
        <dbReference type="SAM" id="MobiDB-lite"/>
    </source>
</evidence>
<feature type="domain" description="Homeobox" evidence="8">
    <location>
        <begin position="165"/>
        <end position="225"/>
    </location>
</feature>
<feature type="domain" description="Homeobox" evidence="8">
    <location>
        <begin position="420"/>
        <end position="480"/>
    </location>
</feature>
<keyword evidence="10" id="KW-1185">Reference proteome</keyword>
<dbReference type="InterPro" id="IPR001356">
    <property type="entry name" value="HD"/>
</dbReference>
<feature type="region of interest" description="Disordered" evidence="7">
    <location>
        <begin position="495"/>
        <end position="518"/>
    </location>
</feature>
<comment type="subcellular location">
    <subcellularLocation>
        <location evidence="1 5 6">Nucleus</location>
    </subcellularLocation>
</comment>
<accession>A0ABD2IEN9</accession>
<keyword evidence="2 5" id="KW-0238">DNA-binding</keyword>
<evidence type="ECO:0000259" key="8">
    <source>
        <dbReference type="PROSITE" id="PS50071"/>
    </source>
</evidence>
<evidence type="ECO:0000313" key="10">
    <source>
        <dbReference type="Proteomes" id="UP001620626"/>
    </source>
</evidence>
<evidence type="ECO:0000256" key="5">
    <source>
        <dbReference type="PROSITE-ProRule" id="PRU00108"/>
    </source>
</evidence>
<dbReference type="PANTHER" id="PTHR10390">
    <property type="entry name" value="HOMEOBOX PROTEIN SIX"/>
    <property type="match status" value="1"/>
</dbReference>
<dbReference type="Pfam" id="PF00046">
    <property type="entry name" value="Homeodomain"/>
    <property type="match status" value="2"/>
</dbReference>
<dbReference type="PANTHER" id="PTHR10390:SF33">
    <property type="entry name" value="PROTEIN OPTIX"/>
    <property type="match status" value="1"/>
</dbReference>
<dbReference type="PROSITE" id="PS00027">
    <property type="entry name" value="HOMEOBOX_1"/>
    <property type="match status" value="1"/>
</dbReference>
<dbReference type="EMBL" id="JBICBT010001201">
    <property type="protein sequence ID" value="KAL3078594.1"/>
    <property type="molecule type" value="Genomic_DNA"/>
</dbReference>
<gene>
    <name evidence="9" type="ORF">niasHT_035077</name>
</gene>
<evidence type="ECO:0000256" key="2">
    <source>
        <dbReference type="ARBA" id="ARBA00023125"/>
    </source>
</evidence>
<dbReference type="GO" id="GO:0005634">
    <property type="term" value="C:nucleus"/>
    <property type="evidence" value="ECO:0007669"/>
    <property type="project" value="UniProtKB-SubCell"/>
</dbReference>
<evidence type="ECO:0000256" key="3">
    <source>
        <dbReference type="ARBA" id="ARBA00023155"/>
    </source>
</evidence>
<dbReference type="AlphaFoldDB" id="A0ABD2IEN9"/>
<protein>
    <recommendedName>
        <fullName evidence="8">Homeobox domain-containing protein</fullName>
    </recommendedName>
</protein>
<dbReference type="InterPro" id="IPR009057">
    <property type="entry name" value="Homeodomain-like_sf"/>
</dbReference>
<feature type="compositionally biased region" description="Basic residues" evidence="7">
    <location>
        <begin position="509"/>
        <end position="518"/>
    </location>
</feature>
<dbReference type="PROSITE" id="PS50071">
    <property type="entry name" value="HOMEOBOX_2"/>
    <property type="match status" value="2"/>
</dbReference>
<keyword evidence="4 5" id="KW-0539">Nucleus</keyword>
<feature type="DNA-binding region" description="Homeobox" evidence="5">
    <location>
        <begin position="422"/>
        <end position="481"/>
    </location>
</feature>
<dbReference type="SMART" id="SM00389">
    <property type="entry name" value="HOX"/>
    <property type="match status" value="2"/>
</dbReference>
<organism evidence="9 10">
    <name type="scientific">Heterodera trifolii</name>
    <dbReference type="NCBI Taxonomy" id="157864"/>
    <lineage>
        <taxon>Eukaryota</taxon>
        <taxon>Metazoa</taxon>
        <taxon>Ecdysozoa</taxon>
        <taxon>Nematoda</taxon>
        <taxon>Chromadorea</taxon>
        <taxon>Rhabditida</taxon>
        <taxon>Tylenchina</taxon>
        <taxon>Tylenchomorpha</taxon>
        <taxon>Tylenchoidea</taxon>
        <taxon>Heteroderidae</taxon>
        <taxon>Heteroderinae</taxon>
        <taxon>Heterodera</taxon>
    </lineage>
</organism>
<dbReference type="Gene3D" id="1.10.10.60">
    <property type="entry name" value="Homeodomain-like"/>
    <property type="match status" value="2"/>
</dbReference>
<evidence type="ECO:0000256" key="6">
    <source>
        <dbReference type="RuleBase" id="RU000682"/>
    </source>
</evidence>
<dbReference type="SUPFAM" id="SSF46689">
    <property type="entry name" value="Homeodomain-like"/>
    <property type="match status" value="2"/>
</dbReference>
<keyword evidence="3 5" id="KW-0371">Homeobox</keyword>
<reference evidence="9 10" key="1">
    <citation type="submission" date="2024-10" db="EMBL/GenBank/DDBJ databases">
        <authorList>
            <person name="Kim D."/>
        </authorList>
    </citation>
    <scope>NUCLEOTIDE SEQUENCE [LARGE SCALE GENOMIC DNA]</scope>
    <source>
        <strain evidence="9">BH-2024</strain>
    </source>
</reference>
<evidence type="ECO:0000256" key="1">
    <source>
        <dbReference type="ARBA" id="ARBA00004123"/>
    </source>
</evidence>
<sequence length="518" mass="61201">MHFPHKIQLPPELLYELANAFRFDFRWSVLRVSSFIFDHFLAKRQQKILQNIELKFQQLHEQHGGSDKDNVGQKLANFQNKISLPISNVPIHEAVLAAHALISVHTGNFNHLYAFLESHKFVRQIHPKLQKIWWDVHFLEAEKSELSPLEKYKVREKYPLPPTIRDGQRKNGFFSENTMALLNEQFIKKNYLSQDERWHLAEATGLSTAQIGNWLKNQRMKEKKAERARMLAYFAKMSADELEEKRNELWAMHFQLPPELLSELANAFRFDFRWSVLRVSSSIFDHFLAKRQQKILQNIELYFQQALNSRRQYEKPKNVGQHLEHLANFRNKIFLTMSNVSMHEAVLTARVLFSIHTGNFNELYAFLEGQKFAQQIHPKLQKIWWDVHFLETEKTLGKSELSPLEMYKVRVEHPLPAAIWDGKQKKGFFNENTKTLLNEQFIRKNYLSQAARWELAEATGLSTAQIKNWFTNRRSKQKKASRLAYFAQMSLPAELEEEEENDELLGPKEKKKRKETEE</sequence>
<proteinExistence type="predicted"/>
<evidence type="ECO:0000256" key="4">
    <source>
        <dbReference type="ARBA" id="ARBA00023242"/>
    </source>
</evidence>
<evidence type="ECO:0000313" key="9">
    <source>
        <dbReference type="EMBL" id="KAL3078594.1"/>
    </source>
</evidence>